<name>A0A6G7WEW4_9LACT</name>
<accession>A0A6G7WEW4</accession>
<keyword evidence="1" id="KW-1133">Transmembrane helix</keyword>
<protein>
    <submittedName>
        <fullName evidence="2">DUF1538 domain-containing protein</fullName>
    </submittedName>
</protein>
<feature type="transmembrane region" description="Helical" evidence="1">
    <location>
        <begin position="117"/>
        <end position="141"/>
    </location>
</feature>
<dbReference type="GeneID" id="94551862"/>
<evidence type="ECO:0000256" key="1">
    <source>
        <dbReference type="SAM" id="Phobius"/>
    </source>
</evidence>
<keyword evidence="1" id="KW-0472">Membrane</keyword>
<dbReference type="Proteomes" id="UP000501830">
    <property type="component" value="Chromosome"/>
</dbReference>
<gene>
    <name evidence="2" type="ORF">G7058_01150</name>
</gene>
<evidence type="ECO:0000313" key="2">
    <source>
        <dbReference type="EMBL" id="QIK50792.1"/>
    </source>
</evidence>
<dbReference type="AlphaFoldDB" id="A0A6G7WEW4"/>
<evidence type="ECO:0000313" key="3">
    <source>
        <dbReference type="Proteomes" id="UP000501830"/>
    </source>
</evidence>
<proteinExistence type="predicted"/>
<feature type="transmembrane region" description="Helical" evidence="1">
    <location>
        <begin position="147"/>
        <end position="166"/>
    </location>
</feature>
<feature type="transmembrane region" description="Helical" evidence="1">
    <location>
        <begin position="6"/>
        <end position="27"/>
    </location>
</feature>
<dbReference type="EMBL" id="CP049889">
    <property type="protein sequence ID" value="QIK50792.1"/>
    <property type="molecule type" value="Genomic_DNA"/>
</dbReference>
<dbReference type="InterPro" id="IPR011435">
    <property type="entry name" value="UmpAB"/>
</dbReference>
<reference evidence="2 3" key="1">
    <citation type="journal article" date="2017" name="Int. J. Syst. Evol. Microbiol.">
        <title>Jeotgalibaca porci sp. nov. and Jeotgalibaca arthritidis sp. nov., isolated from pigs, and emended description of the genus Jeotgalibaca.</title>
        <authorList>
            <person name="Zamora L."/>
            <person name="Perez-Sancho M."/>
            <person name="Dominguez L."/>
            <person name="Fernandez-Garayzabal J.F."/>
            <person name="Vela A.I."/>
        </authorList>
    </citation>
    <scope>NUCLEOTIDE SEQUENCE [LARGE SCALE GENOMIC DNA]</scope>
    <source>
        <strain evidence="2 3">CCUG 69148</strain>
    </source>
</reference>
<keyword evidence="3" id="KW-1185">Reference proteome</keyword>
<feature type="transmembrane region" description="Helical" evidence="1">
    <location>
        <begin position="178"/>
        <end position="198"/>
    </location>
</feature>
<keyword evidence="1" id="KW-0812">Transmembrane</keyword>
<dbReference type="RefSeq" id="WP_166061830.1">
    <property type="nucleotide sequence ID" value="NZ_CP049889.1"/>
</dbReference>
<feature type="transmembrane region" description="Helical" evidence="1">
    <location>
        <begin position="48"/>
        <end position="65"/>
    </location>
</feature>
<organism evidence="2 3">
    <name type="scientific">Jeotgalibaca porci</name>
    <dbReference type="NCBI Taxonomy" id="1868793"/>
    <lineage>
        <taxon>Bacteria</taxon>
        <taxon>Bacillati</taxon>
        <taxon>Bacillota</taxon>
        <taxon>Bacilli</taxon>
        <taxon>Lactobacillales</taxon>
        <taxon>Carnobacteriaceae</taxon>
        <taxon>Jeotgalibaca</taxon>
    </lineage>
</organism>
<feature type="transmembrane region" description="Helical" evidence="1">
    <location>
        <begin position="85"/>
        <end position="105"/>
    </location>
</feature>
<dbReference type="KEGG" id="jpo:G7058_01150"/>
<dbReference type="Pfam" id="PF07556">
    <property type="entry name" value="DUF1538"/>
    <property type="match status" value="1"/>
</dbReference>
<sequence>METEIVYRFLIGSVLIMIGMPLFLLGVDISIERIGEDMSQSLIQTNKMKIVMVGSFIFGFIISVAEPDLHILAQQVSAVTNNLIPQMTLVITVSLGIGLMIALGMYRILKSIRLNRFITIVYGLIFVLALFNSGDFLAIAFDASGSTTGSITVSFMLALAGGASAITRSGLEEDTDSFGLLGIASTGAILGVLIMGMISPNSNLAGNIPVDTVQSSGVIGTFLDQIPLTAKDSFLS</sequence>